<evidence type="ECO:0000313" key="2">
    <source>
        <dbReference type="EMBL" id="KAH9291257.1"/>
    </source>
</evidence>
<feature type="non-terminal residue" evidence="2">
    <location>
        <position position="1"/>
    </location>
</feature>
<accession>A0AA38C0A2</accession>
<evidence type="ECO:0000313" key="3">
    <source>
        <dbReference type="Proteomes" id="UP000824469"/>
    </source>
</evidence>
<feature type="non-terminal residue" evidence="2">
    <location>
        <position position="358"/>
    </location>
</feature>
<sequence>GKAKKDDKAEEVIQESERLPSPKKIETVPDEGEIMDLGDDESEEKEQGNPEENIPEESSVKEDQLKKPVSESIETSTKEAPTTQTETSVLEVVVVQTLSVMSASALGPIAPSTSSSSFSWVQPLLESKKRKSTSIIVAPKFDAVETLLGTTPPPPAKKAKVTSRLVSDSQGQQFMEIARPKLDKDEKDLSMGDLELTRISLGESTPESEVHNLRETMSKVIERVEKGKSTQEQLEEQNQILSSFIKSLLAEDKVLDPTPLASIPPPAILSNDEVQAIKDIHKHATYGKAMEAMVDELIITGFNFIEEAFKAYEKIAKIQLKFTTTLSGLDRELKLWSECIQDLRLMSETDVQILLENK</sequence>
<gene>
    <name evidence="2" type="ORF">KI387_043552</name>
</gene>
<evidence type="ECO:0000256" key="1">
    <source>
        <dbReference type="SAM" id="MobiDB-lite"/>
    </source>
</evidence>
<name>A0AA38C0A2_TAXCH</name>
<dbReference type="Gene3D" id="1.20.5.170">
    <property type="match status" value="1"/>
</dbReference>
<dbReference type="Proteomes" id="UP000824469">
    <property type="component" value="Unassembled WGS sequence"/>
</dbReference>
<feature type="compositionally biased region" description="Basic and acidic residues" evidence="1">
    <location>
        <begin position="1"/>
        <end position="27"/>
    </location>
</feature>
<feature type="compositionally biased region" description="Polar residues" evidence="1">
    <location>
        <begin position="72"/>
        <end position="81"/>
    </location>
</feature>
<reference evidence="2 3" key="1">
    <citation type="journal article" date="2021" name="Nat. Plants">
        <title>The Taxus genome provides insights into paclitaxel biosynthesis.</title>
        <authorList>
            <person name="Xiong X."/>
            <person name="Gou J."/>
            <person name="Liao Q."/>
            <person name="Li Y."/>
            <person name="Zhou Q."/>
            <person name="Bi G."/>
            <person name="Li C."/>
            <person name="Du R."/>
            <person name="Wang X."/>
            <person name="Sun T."/>
            <person name="Guo L."/>
            <person name="Liang H."/>
            <person name="Lu P."/>
            <person name="Wu Y."/>
            <person name="Zhang Z."/>
            <person name="Ro D.K."/>
            <person name="Shang Y."/>
            <person name="Huang S."/>
            <person name="Yan J."/>
        </authorList>
    </citation>
    <scope>NUCLEOTIDE SEQUENCE [LARGE SCALE GENOMIC DNA]</scope>
    <source>
        <strain evidence="2">Ta-2019</strain>
    </source>
</reference>
<feature type="region of interest" description="Disordered" evidence="1">
    <location>
        <begin position="1"/>
        <end position="88"/>
    </location>
</feature>
<comment type="caution">
    <text evidence="2">The sequence shown here is derived from an EMBL/GenBank/DDBJ whole genome shotgun (WGS) entry which is preliminary data.</text>
</comment>
<keyword evidence="3" id="KW-1185">Reference proteome</keyword>
<feature type="compositionally biased region" description="Basic and acidic residues" evidence="1">
    <location>
        <begin position="58"/>
        <end position="69"/>
    </location>
</feature>
<proteinExistence type="predicted"/>
<feature type="compositionally biased region" description="Acidic residues" evidence="1">
    <location>
        <begin position="28"/>
        <end position="44"/>
    </location>
</feature>
<protein>
    <submittedName>
        <fullName evidence="2">Uncharacterized protein</fullName>
    </submittedName>
</protein>
<dbReference type="AlphaFoldDB" id="A0AA38C0A2"/>
<dbReference type="EMBL" id="JAHRHJ020003735">
    <property type="protein sequence ID" value="KAH9291257.1"/>
    <property type="molecule type" value="Genomic_DNA"/>
</dbReference>
<organism evidence="2 3">
    <name type="scientific">Taxus chinensis</name>
    <name type="common">Chinese yew</name>
    <name type="synonym">Taxus wallichiana var. chinensis</name>
    <dbReference type="NCBI Taxonomy" id="29808"/>
    <lineage>
        <taxon>Eukaryota</taxon>
        <taxon>Viridiplantae</taxon>
        <taxon>Streptophyta</taxon>
        <taxon>Embryophyta</taxon>
        <taxon>Tracheophyta</taxon>
        <taxon>Spermatophyta</taxon>
        <taxon>Pinopsida</taxon>
        <taxon>Pinidae</taxon>
        <taxon>Conifers II</taxon>
        <taxon>Cupressales</taxon>
        <taxon>Taxaceae</taxon>
        <taxon>Taxus</taxon>
    </lineage>
</organism>